<dbReference type="Gene3D" id="1.20.58.2040">
    <property type="match status" value="1"/>
</dbReference>
<dbReference type="InterPro" id="IPR014001">
    <property type="entry name" value="Helicase_ATP-bd"/>
</dbReference>
<dbReference type="Gene3D" id="3.40.50.300">
    <property type="entry name" value="P-loop containing nucleotide triphosphate hydrolases"/>
    <property type="match status" value="2"/>
</dbReference>
<evidence type="ECO:0000256" key="6">
    <source>
        <dbReference type="ARBA" id="ARBA00022759"/>
    </source>
</evidence>
<proteinExistence type="inferred from homology"/>
<keyword evidence="5 10" id="KW-0680">Restriction system</keyword>
<name>A0A6L2R4I9_9BACT</name>
<protein>
    <recommendedName>
        <fullName evidence="10">Type I restriction enzyme endonuclease subunit</fullName>
        <shortName evidence="10">R protein</shortName>
        <ecNumber evidence="10">3.1.21.3</ecNumber>
    </recommendedName>
</protein>
<evidence type="ECO:0000256" key="1">
    <source>
        <dbReference type="ARBA" id="ARBA00000851"/>
    </source>
</evidence>
<comment type="caution">
    <text evidence="12">The sequence shown here is derived from an EMBL/GenBank/DDBJ whole genome shotgun (WGS) entry which is preliminary data.</text>
</comment>
<dbReference type="InterPro" id="IPR004473">
    <property type="entry name" value="Restrct_endonuc_typeI_HsdR"/>
</dbReference>
<dbReference type="InterPro" id="IPR055180">
    <property type="entry name" value="HsdR_RecA-like_helicase_dom_2"/>
</dbReference>
<dbReference type="SUPFAM" id="SSF52540">
    <property type="entry name" value="P-loop containing nucleoside triphosphate hydrolases"/>
    <property type="match status" value="2"/>
</dbReference>
<evidence type="ECO:0000259" key="11">
    <source>
        <dbReference type="PROSITE" id="PS51192"/>
    </source>
</evidence>
<dbReference type="PANTHER" id="PTHR30195">
    <property type="entry name" value="TYPE I SITE-SPECIFIC DEOXYRIBONUCLEASE PROTEIN SUBUNIT M AND R"/>
    <property type="match status" value="1"/>
</dbReference>
<dbReference type="GO" id="GO:0009035">
    <property type="term" value="F:type I site-specific deoxyribonuclease activity"/>
    <property type="evidence" value="ECO:0007669"/>
    <property type="project" value="UniProtKB-EC"/>
</dbReference>
<dbReference type="CDD" id="cd18800">
    <property type="entry name" value="SF2_C_EcoR124I-like"/>
    <property type="match status" value="1"/>
</dbReference>
<dbReference type="EC" id="3.1.21.3" evidence="10"/>
<dbReference type="GO" id="GO:0005524">
    <property type="term" value="F:ATP binding"/>
    <property type="evidence" value="ECO:0007669"/>
    <property type="project" value="UniProtKB-KW"/>
</dbReference>
<dbReference type="Pfam" id="PF18766">
    <property type="entry name" value="SWI2_SNF2"/>
    <property type="match status" value="1"/>
</dbReference>
<dbReference type="Proteomes" id="UP000505077">
    <property type="component" value="Unassembled WGS sequence"/>
</dbReference>
<dbReference type="InterPro" id="IPR040980">
    <property type="entry name" value="SWI2_SNF2"/>
</dbReference>
<dbReference type="Pfam" id="PF12008">
    <property type="entry name" value="EcoR124_C"/>
    <property type="match status" value="1"/>
</dbReference>
<evidence type="ECO:0000256" key="5">
    <source>
        <dbReference type="ARBA" id="ARBA00022747"/>
    </source>
</evidence>
<dbReference type="GO" id="GO:0003677">
    <property type="term" value="F:DNA binding"/>
    <property type="evidence" value="ECO:0007669"/>
    <property type="project" value="UniProtKB-KW"/>
</dbReference>
<evidence type="ECO:0000256" key="2">
    <source>
        <dbReference type="ARBA" id="ARBA00008598"/>
    </source>
</evidence>
<evidence type="ECO:0000256" key="4">
    <source>
        <dbReference type="ARBA" id="ARBA00022741"/>
    </source>
</evidence>
<evidence type="ECO:0000256" key="8">
    <source>
        <dbReference type="ARBA" id="ARBA00022840"/>
    </source>
</evidence>
<dbReference type="GO" id="GO:0009307">
    <property type="term" value="P:DNA restriction-modification system"/>
    <property type="evidence" value="ECO:0007669"/>
    <property type="project" value="UniProtKB-KW"/>
</dbReference>
<dbReference type="AlphaFoldDB" id="A0A6L2R4I9"/>
<evidence type="ECO:0000256" key="9">
    <source>
        <dbReference type="ARBA" id="ARBA00023125"/>
    </source>
</evidence>
<evidence type="ECO:0000256" key="3">
    <source>
        <dbReference type="ARBA" id="ARBA00022722"/>
    </source>
</evidence>
<keyword evidence="6" id="KW-0255">Endonuclease</keyword>
<comment type="similarity">
    <text evidence="2 10">Belongs to the HsdR family.</text>
</comment>
<gene>
    <name evidence="12" type="primary">hsdR</name>
    <name evidence="12" type="ORF">ZNDK_0204</name>
</gene>
<dbReference type="SMART" id="SM00487">
    <property type="entry name" value="DEXDc"/>
    <property type="match status" value="1"/>
</dbReference>
<dbReference type="CDD" id="cd22332">
    <property type="entry name" value="HsdR_N"/>
    <property type="match status" value="1"/>
</dbReference>
<dbReference type="InterPro" id="IPR027417">
    <property type="entry name" value="P-loop_NTPase"/>
</dbReference>
<feature type="domain" description="Helicase ATP-binding" evidence="11">
    <location>
        <begin position="252"/>
        <end position="418"/>
    </location>
</feature>
<dbReference type="NCBIfam" id="TIGR00348">
    <property type="entry name" value="hsdR"/>
    <property type="match status" value="1"/>
</dbReference>
<keyword evidence="4 10" id="KW-0547">Nucleotide-binding</keyword>
<dbReference type="PROSITE" id="PS51192">
    <property type="entry name" value="HELICASE_ATP_BIND_1"/>
    <property type="match status" value="1"/>
</dbReference>
<evidence type="ECO:0000256" key="10">
    <source>
        <dbReference type="RuleBase" id="RU364115"/>
    </source>
</evidence>
<keyword evidence="7 10" id="KW-0378">Hydrolase</keyword>
<evidence type="ECO:0000313" key="13">
    <source>
        <dbReference type="Proteomes" id="UP000505077"/>
    </source>
</evidence>
<dbReference type="CDD" id="cd18030">
    <property type="entry name" value="DEXHc_RE_I_HsdR"/>
    <property type="match status" value="1"/>
</dbReference>
<evidence type="ECO:0000256" key="7">
    <source>
        <dbReference type="ARBA" id="ARBA00022801"/>
    </source>
</evidence>
<keyword evidence="3" id="KW-0540">Nuclease</keyword>
<comment type="function">
    <text evidence="10">Subunit R is required for both nuclease and ATPase activities, but not for modification.</text>
</comment>
<evidence type="ECO:0000313" key="12">
    <source>
        <dbReference type="EMBL" id="GFH62433.1"/>
    </source>
</evidence>
<keyword evidence="8 10" id="KW-0067">ATP-binding</keyword>
<dbReference type="EMBL" id="BLLL01000002">
    <property type="protein sequence ID" value="GFH62433.1"/>
    <property type="molecule type" value="Genomic_DNA"/>
</dbReference>
<dbReference type="InterPro" id="IPR051268">
    <property type="entry name" value="Type-I_R_enzyme_R_subunit"/>
</dbReference>
<dbReference type="InterPro" id="IPR022625">
    <property type="entry name" value="TypeI_RM_Rsu_C"/>
</dbReference>
<dbReference type="Pfam" id="PF22679">
    <property type="entry name" value="T1R_D3-like"/>
    <property type="match status" value="1"/>
</dbReference>
<sequence>MVPQSEYALEDSLIGQLMEQEFSPAKITNEQDMLTNLSKQLGKHNGGITFSDEEFKRVLSHLNTGGTFERAKILRDRYALKRDNGDTTYIEFFNCDDWCRNEMQVCHQVTIEGKRKNRYDVTLLFNGLPLVQIELKRRGAELKVAFNQINRYQHDSYDAGYGLFQYVQLFIISSGVNTRYFANNRGLSYQFAFTWTDEENKRVSDLHEFVARFLKPCHITKMISHYTVLNETQQCLMIMRPYQVYASEAIINRVKTTNLNGYIWHTTGSGKTLTSFKASQVIMHMPKVHKVLFVVDRKDLDHQTAQEFNSFSKGSVDTTTNTKTLVKQLNDPSNKLIVTTIQKLNTAITKDRHLTKISHLQDEKFVIIFDECHRSQFGDTHKNIKKFFGNAQMFGFTGTPIFKDNALTRNGLQQTTRMLFDECLHKYVIVDAIRYGNVLPFSVEYMSNIPNHPKSIEKITEYILKHHRLKTKFPNFTGMLCVDSIDALIEYYRMFKEKQKDSRNPLKIATIFSYAANPDVVVEEAEKGFIEDEIIDTDFTGKISKTHRDSLDACIADYNQMFGTSYNANDSQSFYAYYNNIADRVKKREIHILLVVSMFLTGFDSKYLNTLYVDKNLRFHGLLQAFSRTNRTIDERKSHGNIVCFRDLKEATDEAITLFSNKDAKDLIILKPYEEYVKDFNEAVQKLFELTPTVQSVDDLSDENAEKDFIEKFRYLLRIKNILSTFVDYAPDDLDLDEQTYEDYKSKYLDLYERHKKRDDDGEPSIIDDVDFELTLIRRDEINVAYILMLLTLLAQTTDAEEFTRLKREITNLLASEIQLRGKRQLITDFMDKHLLDIPADSTLEQTFERFINEEKDKAFTVLCAEEDLKPESVAAILEHYMFSGRFPRQEEIIQSLAKKIGILQRKSIYQRVDAKLRDFIDTFIDGMGGVV</sequence>
<comment type="subunit">
    <text evidence="10">The type I restriction/modification system is composed of three polypeptides R, M and S.</text>
</comment>
<dbReference type="Gene3D" id="3.90.1570.50">
    <property type="match status" value="1"/>
</dbReference>
<accession>A0A6L2R4I9</accession>
<keyword evidence="9 10" id="KW-0238">DNA-binding</keyword>
<dbReference type="Pfam" id="PF04313">
    <property type="entry name" value="HSDR_N"/>
    <property type="match status" value="1"/>
</dbReference>
<organism evidence="12 13">
    <name type="scientific">Candidatus Desulfovibrio kirbyi</name>
    <dbReference type="NCBI Taxonomy" id="2696086"/>
    <lineage>
        <taxon>Bacteria</taxon>
        <taxon>Pseudomonadati</taxon>
        <taxon>Thermodesulfobacteriota</taxon>
        <taxon>Desulfovibrionia</taxon>
        <taxon>Desulfovibrionales</taxon>
        <taxon>Desulfovibrionaceae</taxon>
        <taxon>Desulfovibrio</taxon>
    </lineage>
</organism>
<dbReference type="InterPro" id="IPR007409">
    <property type="entry name" value="Restrct_endonuc_type1_HsdR_N"/>
</dbReference>
<reference evidence="12 13" key="1">
    <citation type="journal article" date="2020" name="ISME J.">
        <title>Parallel Reductive Genome Evolution in Desulfovibrio Ectosymbionts Independently Acquired by Trichonympha Protists in the Termite Gut.</title>
        <authorList>
            <person name="Takeuchi M."/>
            <person name="Kuwahara H."/>
            <person name="Murakami T."/>
            <person name="Takahashi K."/>
            <person name="Kajitani R."/>
            <person name="Toyoda A."/>
            <person name="Itoh T."/>
            <person name="Ohkuma M."/>
            <person name="Hongoh Y."/>
        </authorList>
    </citation>
    <scope>NUCLEOTIDE SEQUENCE [LARGE SCALE GENOMIC DNA]</scope>
    <source>
        <strain evidence="12">ZnDsv-02</strain>
    </source>
</reference>
<dbReference type="PANTHER" id="PTHR30195:SF16">
    <property type="entry name" value="TYPE I RESTRICTION ENZYME ENDONUCLEASE SUBUNIT"/>
    <property type="match status" value="1"/>
</dbReference>
<comment type="catalytic activity">
    <reaction evidence="1 10">
        <text>Endonucleolytic cleavage of DNA to give random double-stranded fragments with terminal 5'-phosphates, ATP is simultaneously hydrolyzed.</text>
        <dbReference type="EC" id="3.1.21.3"/>
    </reaction>
</comment>